<dbReference type="EMBL" id="JAAMYB010000001">
    <property type="protein sequence ID" value="MCD3194082.1"/>
    <property type="molecule type" value="Genomic_DNA"/>
</dbReference>
<dbReference type="Gene3D" id="3.90.1480.10">
    <property type="entry name" value="Alpha-2,3-sialyltransferase"/>
    <property type="match status" value="1"/>
</dbReference>
<dbReference type="InterPro" id="IPR002826">
    <property type="entry name" value="MptE-like"/>
</dbReference>
<evidence type="ECO:0000313" key="2">
    <source>
        <dbReference type="EMBL" id="MCD3194082.1"/>
    </source>
</evidence>
<accession>A0A9Q3YY80</accession>
<dbReference type="PANTHER" id="PTHR41786">
    <property type="entry name" value="MOTILITY ACCESSORY FACTOR MAF"/>
    <property type="match status" value="1"/>
</dbReference>
<dbReference type="Pfam" id="PF01973">
    <property type="entry name" value="MptE-like"/>
    <property type="match status" value="1"/>
</dbReference>
<proteinExistence type="predicted"/>
<name>A0A9Q3YY80_CLOBO</name>
<dbReference type="Proteomes" id="UP000813637">
    <property type="component" value="Unassembled WGS sequence"/>
</dbReference>
<gene>
    <name evidence="2" type="ORF">G8S53_02120</name>
</gene>
<reference evidence="2" key="2">
    <citation type="journal article" date="2021" name="Microorganisms">
        <title>Extensive Genome Exploration of Clostridium botulinum Group III Field Strains.</title>
        <authorList>
            <person name="Fillo S."/>
            <person name="Giordani F."/>
            <person name="Tonon E."/>
            <person name="Drigo I."/>
            <person name="Anselmo A."/>
            <person name="Fortunato A."/>
            <person name="Lista F."/>
            <person name="Bano L."/>
        </authorList>
    </citation>
    <scope>NUCLEOTIDE SEQUENCE</scope>
    <source>
        <strain evidence="2">IZSVe-TV_9877_3_12</strain>
    </source>
</reference>
<comment type="caution">
    <text evidence="2">The sequence shown here is derived from an EMBL/GenBank/DDBJ whole genome shotgun (WGS) entry which is preliminary data.</text>
</comment>
<dbReference type="RefSeq" id="WP_039234743.1">
    <property type="nucleotide sequence ID" value="NZ_JAAMYB010000001.1"/>
</dbReference>
<dbReference type="GeneID" id="66319889"/>
<dbReference type="PANTHER" id="PTHR41786:SF1">
    <property type="entry name" value="6-HYDROXYMETHYLPTERIN DIPHOSPHOKINASE MPTE-LIKE DOMAIN-CONTAINING PROTEIN"/>
    <property type="match status" value="1"/>
</dbReference>
<sequence>MLKLEVGNKGFYTLKFNNKYIHSKYDPVKESDVFINKHQELLTNKIIVVYGLGLGYHIYNILSKVNENTTIIVFEWNEEVVRICREMGLDLFKRNNVKIFTKNEKFYIKLQEYLKLVKDIIIYKPCLETIKEENIKLYDLINEYDLNRKSIQKNKQLLMENYKNNINCNNKNIKELIKYYKDIKKTYIIIAAGPSLDYSINKLKKYRDDYIIISVGSALMTLNDSGVIPDIITIIDGQKVVENQFKGFNRDDVPLCFLSTASRWAVNKYNGPKYIFFNDNNEDDLVIETGKTVAVAAINIAIKCGAKEIVFLGQDLAYINKKTHSYTYEKMYMKKDVITINDKTPIVKGYDGKQLYTSKAYLYYKKQIENIINDNKKLMFVNCSKGAFIEGAEHIDFERYINLKLDY</sequence>
<evidence type="ECO:0000259" key="1">
    <source>
        <dbReference type="Pfam" id="PF01973"/>
    </source>
</evidence>
<reference evidence="2" key="1">
    <citation type="submission" date="2020-02" db="EMBL/GenBank/DDBJ databases">
        <authorList>
            <person name="Fillo S."/>
            <person name="Giordani F."/>
            <person name="Tonon E."/>
            <person name="Drigo I."/>
            <person name="Anselmo A."/>
            <person name="Fortunato A."/>
            <person name="Bano L."/>
            <person name="Lista F."/>
        </authorList>
    </citation>
    <scope>NUCLEOTIDE SEQUENCE</scope>
    <source>
        <strain evidence="2">IZSVe-TV_9877_3_12</strain>
    </source>
</reference>
<feature type="domain" description="6-hydroxymethylpterin diphosphokinase MptE-like" evidence="1">
    <location>
        <begin position="161"/>
        <end position="320"/>
    </location>
</feature>
<protein>
    <submittedName>
        <fullName evidence="2">Motility associated factor glycosyltransferase family protein</fullName>
    </submittedName>
</protein>
<organism evidence="2 3">
    <name type="scientific">Clostridium botulinum C</name>
    <dbReference type="NCBI Taxonomy" id="36828"/>
    <lineage>
        <taxon>Bacteria</taxon>
        <taxon>Bacillati</taxon>
        <taxon>Bacillota</taxon>
        <taxon>Clostridia</taxon>
        <taxon>Eubacteriales</taxon>
        <taxon>Clostridiaceae</taxon>
        <taxon>Clostridium</taxon>
    </lineage>
</organism>
<evidence type="ECO:0000313" key="3">
    <source>
        <dbReference type="Proteomes" id="UP000813637"/>
    </source>
</evidence>
<dbReference type="AlphaFoldDB" id="A0A9Q3YY80"/>